<feature type="domain" description="Glycosyl hydrolase family 95 N-terminal" evidence="1">
    <location>
        <begin position="38"/>
        <end position="277"/>
    </location>
</feature>
<dbReference type="Pfam" id="PF14498">
    <property type="entry name" value="Glyco_hyd_65N_2"/>
    <property type="match status" value="1"/>
</dbReference>
<dbReference type="Pfam" id="PF22124">
    <property type="entry name" value="Glyco_hydro_95_cat"/>
    <property type="match status" value="1"/>
</dbReference>
<protein>
    <submittedName>
        <fullName evidence="4">Glycoside hydrolase family 95 protein</fullName>
    </submittedName>
</protein>
<dbReference type="PROSITE" id="PS51257">
    <property type="entry name" value="PROKAR_LIPOPROTEIN"/>
    <property type="match status" value="1"/>
</dbReference>
<dbReference type="InterPro" id="IPR008928">
    <property type="entry name" value="6-hairpin_glycosidase_sf"/>
</dbReference>
<comment type="caution">
    <text evidence="4">The sequence shown here is derived from an EMBL/GenBank/DDBJ whole genome shotgun (WGS) entry which is preliminary data.</text>
</comment>
<dbReference type="PANTHER" id="PTHR31084:SF0">
    <property type="entry name" value="ALPHA-L-FUCOSIDASE 2"/>
    <property type="match status" value="1"/>
</dbReference>
<sequence length="819" mass="91680">MEHRKRKWLAQVAAGFCLVTLTVSCTQGETKTGDEFRLWYDRPANEWMESLPVGNGRLGAMVYGGVDEEKLALNESTLWGGEYDETQQRPFGREKLDHLRKLVFEGKLAEANDIAGREMNGTSRSFGTHLPMGDLKIRFIYEDSHPVTDYCRELDLQDAVCRTTYRRGDVTYSSQCIASNPDEVIVWNVTASRPEALNMDISLALLRNAEIHTEGNDLVYTGDARFPLQGEGGVKFEGRVTVKAKDGVVEPADTLLRIRKATEVTLLTDIRTDFRNTTFAGYDYSEKCRTTLAEAGKHSFKELLKRHVADYAPLFARVNLSLGTVDNKDIPTDERWRQLRAGGTDPALSALFFQYARYLLIASSRPDSPLPVALQGFFNDNLACYMGWTNDYHLDINTEQNYWIANVGNLAECNLPLFDYIRDLSVHGSKTARDLYGCQGWTAHTTANPWGYTAVSTSIAWGLFPTASSWMASHLWTQYEYTLDRDYLAKTAYPLLKGNARFLLDYMVEDPSTGYLLTGPSISPENSFRFEGRELGASMMPTVDRVLAQEIFNACLRSTEILDTDPLLADSLRQALKKLPPLRIGANGGVQEWMEDYEEAHPNHRHTSHLLSLYPFSQITPEETPELATAARRTIELRLATPDWEDTEWSRANMICMYARLRDAEAANASVHQLLTELTRENLLSISPAGIAGAPYDIFIFDGNAAGAAGIAEMLLQSHDDCIRLLPALPIEWKEGSYKGLCARGGLVVDACWKEGRLESGLLRATVPADFRLQLVDGGRYTLRINGEVQTIRPDVSNCFRLSLKKGDVVEIAGSNDNK</sequence>
<dbReference type="Pfam" id="PF21307">
    <property type="entry name" value="Glyco_hydro_95_C"/>
    <property type="match status" value="1"/>
</dbReference>
<dbReference type="InterPro" id="IPR054363">
    <property type="entry name" value="GH95_cat"/>
</dbReference>
<feature type="domain" description="Glycosyl hydrolase family 95 catalytic" evidence="3">
    <location>
        <begin position="299"/>
        <end position="715"/>
    </location>
</feature>
<dbReference type="AlphaFoldDB" id="A0A926F6T1"/>
<keyword evidence="4" id="KW-0378">Hydrolase</keyword>
<proteinExistence type="predicted"/>
<gene>
    <name evidence="4" type="ORF">H8744_06610</name>
</gene>
<evidence type="ECO:0000259" key="2">
    <source>
        <dbReference type="Pfam" id="PF21307"/>
    </source>
</evidence>
<dbReference type="RefSeq" id="WP_262434093.1">
    <property type="nucleotide sequence ID" value="NZ_JACRTF010000001.1"/>
</dbReference>
<dbReference type="InterPro" id="IPR027414">
    <property type="entry name" value="GH95_N_dom"/>
</dbReference>
<dbReference type="InterPro" id="IPR049053">
    <property type="entry name" value="AFCA-like_C"/>
</dbReference>
<dbReference type="Gene3D" id="1.50.10.10">
    <property type="match status" value="1"/>
</dbReference>
<dbReference type="Proteomes" id="UP000651085">
    <property type="component" value="Unassembled WGS sequence"/>
</dbReference>
<organism evidence="4 5">
    <name type="scientific">Jilunia laotingensis</name>
    <dbReference type="NCBI Taxonomy" id="2763675"/>
    <lineage>
        <taxon>Bacteria</taxon>
        <taxon>Pseudomonadati</taxon>
        <taxon>Bacteroidota</taxon>
        <taxon>Bacteroidia</taxon>
        <taxon>Bacteroidales</taxon>
        <taxon>Bacteroidaceae</taxon>
        <taxon>Jilunia</taxon>
    </lineage>
</organism>
<accession>A0A926F6T1</accession>
<evidence type="ECO:0000259" key="1">
    <source>
        <dbReference type="Pfam" id="PF14498"/>
    </source>
</evidence>
<keyword evidence="5" id="KW-1185">Reference proteome</keyword>
<evidence type="ECO:0000313" key="5">
    <source>
        <dbReference type="Proteomes" id="UP000651085"/>
    </source>
</evidence>
<dbReference type="InterPro" id="IPR016518">
    <property type="entry name" value="Alpha-L-fucosidase"/>
</dbReference>
<dbReference type="EMBL" id="JACRTF010000001">
    <property type="protein sequence ID" value="MBC8592930.1"/>
    <property type="molecule type" value="Genomic_DNA"/>
</dbReference>
<feature type="domain" description="Alpha fucosidase A-like C-terminal" evidence="2">
    <location>
        <begin position="717"/>
        <end position="787"/>
    </location>
</feature>
<dbReference type="InterPro" id="IPR012341">
    <property type="entry name" value="6hp_glycosidase-like_sf"/>
</dbReference>
<dbReference type="GO" id="GO:0005975">
    <property type="term" value="P:carbohydrate metabolic process"/>
    <property type="evidence" value="ECO:0007669"/>
    <property type="project" value="InterPro"/>
</dbReference>
<dbReference type="SUPFAM" id="SSF48208">
    <property type="entry name" value="Six-hairpin glycosidases"/>
    <property type="match status" value="1"/>
</dbReference>
<evidence type="ECO:0000259" key="3">
    <source>
        <dbReference type="Pfam" id="PF22124"/>
    </source>
</evidence>
<dbReference type="PIRSF" id="PIRSF007663">
    <property type="entry name" value="UCP007663"/>
    <property type="match status" value="1"/>
</dbReference>
<name>A0A926F6T1_9BACT</name>
<dbReference type="GO" id="GO:0004560">
    <property type="term" value="F:alpha-L-fucosidase activity"/>
    <property type="evidence" value="ECO:0007669"/>
    <property type="project" value="InterPro"/>
</dbReference>
<evidence type="ECO:0000313" key="4">
    <source>
        <dbReference type="EMBL" id="MBC8592930.1"/>
    </source>
</evidence>
<reference evidence="4" key="1">
    <citation type="submission" date="2020-08" db="EMBL/GenBank/DDBJ databases">
        <title>Genome public.</title>
        <authorList>
            <person name="Liu C."/>
            <person name="Sun Q."/>
        </authorList>
    </citation>
    <scope>NUCLEOTIDE SEQUENCE</scope>
    <source>
        <strain evidence="4">N12</strain>
    </source>
</reference>
<dbReference type="PANTHER" id="PTHR31084">
    <property type="entry name" value="ALPHA-L-FUCOSIDASE 2"/>
    <property type="match status" value="1"/>
</dbReference>